<dbReference type="Proteomes" id="UP000280197">
    <property type="component" value="Chromosome"/>
</dbReference>
<dbReference type="Gene3D" id="3.40.50.150">
    <property type="entry name" value="Vaccinia Virus protein VP39"/>
    <property type="match status" value="1"/>
</dbReference>
<dbReference type="Pfam" id="PF08241">
    <property type="entry name" value="Methyltransf_11"/>
    <property type="match status" value="1"/>
</dbReference>
<dbReference type="GO" id="GO:0032259">
    <property type="term" value="P:methylation"/>
    <property type="evidence" value="ECO:0007669"/>
    <property type="project" value="UniProtKB-KW"/>
</dbReference>
<accession>A0A3Q9C4I4</accession>
<dbReference type="InterPro" id="IPR013216">
    <property type="entry name" value="Methyltransf_11"/>
</dbReference>
<organism evidence="3 4">
    <name type="scientific">Streptomyces aquilus</name>
    <dbReference type="NCBI Taxonomy" id="2548456"/>
    <lineage>
        <taxon>Bacteria</taxon>
        <taxon>Bacillati</taxon>
        <taxon>Actinomycetota</taxon>
        <taxon>Actinomycetes</taxon>
        <taxon>Kitasatosporales</taxon>
        <taxon>Streptomycetaceae</taxon>
        <taxon>Streptomyces</taxon>
    </lineage>
</organism>
<dbReference type="KEGG" id="saqu:EJC51_39910"/>
<dbReference type="InterPro" id="IPR029063">
    <property type="entry name" value="SAM-dependent_MTases_sf"/>
</dbReference>
<protein>
    <submittedName>
        <fullName evidence="3">SAM-dependent methyltransferase</fullName>
    </submittedName>
</protein>
<evidence type="ECO:0000259" key="2">
    <source>
        <dbReference type="Pfam" id="PF08241"/>
    </source>
</evidence>
<evidence type="ECO:0000313" key="3">
    <source>
        <dbReference type="EMBL" id="AZP21712.1"/>
    </source>
</evidence>
<feature type="domain" description="Methyltransferase type 11" evidence="2">
    <location>
        <begin position="157"/>
        <end position="205"/>
    </location>
</feature>
<evidence type="ECO:0000256" key="1">
    <source>
        <dbReference type="SAM" id="MobiDB-lite"/>
    </source>
</evidence>
<reference evidence="3 4" key="1">
    <citation type="submission" date="2018-12" db="EMBL/GenBank/DDBJ databases">
        <authorList>
            <person name="Li K."/>
        </authorList>
    </citation>
    <scope>NUCLEOTIDE SEQUENCE [LARGE SCALE GENOMIC DNA]</scope>
    <source>
        <strain evidence="4">CR22</strain>
    </source>
</reference>
<dbReference type="SUPFAM" id="SSF53335">
    <property type="entry name" value="S-adenosyl-L-methionine-dependent methyltransferases"/>
    <property type="match status" value="1"/>
</dbReference>
<evidence type="ECO:0000313" key="4">
    <source>
        <dbReference type="Proteomes" id="UP000280197"/>
    </source>
</evidence>
<keyword evidence="3" id="KW-0808">Transferase</keyword>
<dbReference type="AlphaFoldDB" id="A0A3Q9C4I4"/>
<dbReference type="EMBL" id="CP034463">
    <property type="protein sequence ID" value="AZP21712.1"/>
    <property type="molecule type" value="Genomic_DNA"/>
</dbReference>
<name>A0A3Q9C4I4_9ACTN</name>
<dbReference type="CDD" id="cd02440">
    <property type="entry name" value="AdoMet_MTases"/>
    <property type="match status" value="1"/>
</dbReference>
<keyword evidence="3" id="KW-0489">Methyltransferase</keyword>
<gene>
    <name evidence="3" type="ORF">EJC51_39910</name>
</gene>
<feature type="region of interest" description="Disordered" evidence="1">
    <location>
        <begin position="320"/>
        <end position="340"/>
    </location>
</feature>
<sequence>MALATLDRISPFLRCPRCRSALANEAGTLRCTSPTCPHHSRDAFPVVGNWPLLVDFECSVLRRDELVLATERAGTVLRGEIPAPAIERLPTALRGLWRPLNRVAARNLDRLLESLPGRSPLLLVVGGGTIGNGVASAYTDPRVQVVGFDIVGSPHTQFVADAHQIPLADRSADAVLVQAVLEHVLDPSRVVAEIHRVLRDGGLVYAETPFLQQVHAGAYDFLRFTASGHRYLFRRFEELDAGSVAGPGTQLLWSVDYLVRGLTRSTTAGRLARAAFFWLRLLDTLVPPSHQADNASAFYFLGRKRDRVMSPEEIVEYYRGAQTGRPRQRRRRTSARAGSP</sequence>
<proteinExistence type="predicted"/>
<keyword evidence="4" id="KW-1185">Reference proteome</keyword>
<dbReference type="GO" id="GO:0008757">
    <property type="term" value="F:S-adenosylmethionine-dependent methyltransferase activity"/>
    <property type="evidence" value="ECO:0007669"/>
    <property type="project" value="InterPro"/>
</dbReference>